<protein>
    <submittedName>
        <fullName evidence="1">Uncharacterized protein</fullName>
    </submittedName>
</protein>
<organism evidence="1 2">
    <name type="scientific">Brassica cretica</name>
    <name type="common">Mustard</name>
    <dbReference type="NCBI Taxonomy" id="69181"/>
    <lineage>
        <taxon>Eukaryota</taxon>
        <taxon>Viridiplantae</taxon>
        <taxon>Streptophyta</taxon>
        <taxon>Embryophyta</taxon>
        <taxon>Tracheophyta</taxon>
        <taxon>Spermatophyta</taxon>
        <taxon>Magnoliopsida</taxon>
        <taxon>eudicotyledons</taxon>
        <taxon>Gunneridae</taxon>
        <taxon>Pentapetalae</taxon>
        <taxon>rosids</taxon>
        <taxon>malvids</taxon>
        <taxon>Brassicales</taxon>
        <taxon>Brassicaceae</taxon>
        <taxon>Brassiceae</taxon>
        <taxon>Brassica</taxon>
    </lineage>
</organism>
<evidence type="ECO:0000313" key="2">
    <source>
        <dbReference type="Proteomes" id="UP000266723"/>
    </source>
</evidence>
<comment type="caution">
    <text evidence="1">The sequence shown here is derived from an EMBL/GenBank/DDBJ whole genome shotgun (WGS) entry which is preliminary data.</text>
</comment>
<dbReference type="EMBL" id="QGKV02000649">
    <property type="protein sequence ID" value="KAF3579424.1"/>
    <property type="molecule type" value="Genomic_DNA"/>
</dbReference>
<dbReference type="Proteomes" id="UP000266723">
    <property type="component" value="Unassembled WGS sequence"/>
</dbReference>
<proteinExistence type="predicted"/>
<gene>
    <name evidence="1" type="ORF">DY000_02030388</name>
</gene>
<accession>A0ABQ7DMV5</accession>
<sequence length="123" mass="13481">MAGWPIRVCDGGRESFCPSARSSGSLWDQIESEKSTVILDGGPNAGQRKQIWTWSMPMSDVLTIAYQWAGSVCMLEKAEDGCRAVQTGFGTLSMTSVLSVLDDWLETKPSLFVYLDHVGMLAE</sequence>
<name>A0ABQ7DMV5_BRACR</name>
<keyword evidence="2" id="KW-1185">Reference proteome</keyword>
<evidence type="ECO:0000313" key="1">
    <source>
        <dbReference type="EMBL" id="KAF3579424.1"/>
    </source>
</evidence>
<reference evidence="1 2" key="1">
    <citation type="journal article" date="2020" name="BMC Genomics">
        <title>Intraspecific diversification of the crop wild relative Brassica cretica Lam. using demographic model selection.</title>
        <authorList>
            <person name="Kioukis A."/>
            <person name="Michalopoulou V.A."/>
            <person name="Briers L."/>
            <person name="Pirintsos S."/>
            <person name="Studholme D.J."/>
            <person name="Pavlidis P."/>
            <person name="Sarris P.F."/>
        </authorList>
    </citation>
    <scope>NUCLEOTIDE SEQUENCE [LARGE SCALE GENOMIC DNA]</scope>
    <source>
        <strain evidence="2">cv. PFS-1207/04</strain>
    </source>
</reference>